<evidence type="ECO:0000313" key="2">
    <source>
        <dbReference type="Proteomes" id="UP000703674"/>
    </source>
</evidence>
<name>A0ABX1D351_9FLAO</name>
<proteinExistence type="predicted"/>
<keyword evidence="2" id="KW-1185">Reference proteome</keyword>
<reference evidence="1 2" key="1">
    <citation type="submission" date="2020-03" db="EMBL/GenBank/DDBJ databases">
        <title>Salinimicrobium sp. nov, isolated from SCS.</title>
        <authorList>
            <person name="Cao W.R."/>
        </authorList>
    </citation>
    <scope>NUCLEOTIDE SEQUENCE [LARGE SCALE GENOMIC DNA]</scope>
    <source>
        <strain evidence="2">J15B91</strain>
    </source>
</reference>
<dbReference type="Proteomes" id="UP000703674">
    <property type="component" value="Unassembled WGS sequence"/>
</dbReference>
<organism evidence="1 2">
    <name type="scientific">Salinimicrobium oceani</name>
    <dbReference type="NCBI Taxonomy" id="2722702"/>
    <lineage>
        <taxon>Bacteria</taxon>
        <taxon>Pseudomonadati</taxon>
        <taxon>Bacteroidota</taxon>
        <taxon>Flavobacteriia</taxon>
        <taxon>Flavobacteriales</taxon>
        <taxon>Flavobacteriaceae</taxon>
        <taxon>Salinimicrobium</taxon>
    </lineage>
</organism>
<evidence type="ECO:0000313" key="1">
    <source>
        <dbReference type="EMBL" id="NJW54889.1"/>
    </source>
</evidence>
<protein>
    <submittedName>
        <fullName evidence="1">Uncharacterized protein</fullName>
    </submittedName>
</protein>
<gene>
    <name evidence="1" type="ORF">HC175_18420</name>
</gene>
<feature type="non-terminal residue" evidence="1">
    <location>
        <position position="1"/>
    </location>
</feature>
<comment type="caution">
    <text evidence="1">The sequence shown here is derived from an EMBL/GenBank/DDBJ whole genome shotgun (WGS) entry which is preliminary data.</text>
</comment>
<sequence>KDGEKIKLASYEEGFYIVYLPDGEEVRITNDASREEGLAVLNGKIALYEECMLASAK</sequence>
<dbReference type="EMBL" id="JAAVJR010000595">
    <property type="protein sequence ID" value="NJW54889.1"/>
    <property type="molecule type" value="Genomic_DNA"/>
</dbReference>
<accession>A0ABX1D351</accession>